<organism evidence="3">
    <name type="scientific">Lygus hesperus</name>
    <name type="common">Western plant bug</name>
    <dbReference type="NCBI Taxonomy" id="30085"/>
    <lineage>
        <taxon>Eukaryota</taxon>
        <taxon>Metazoa</taxon>
        <taxon>Ecdysozoa</taxon>
        <taxon>Arthropoda</taxon>
        <taxon>Hexapoda</taxon>
        <taxon>Insecta</taxon>
        <taxon>Pterygota</taxon>
        <taxon>Neoptera</taxon>
        <taxon>Paraneoptera</taxon>
        <taxon>Hemiptera</taxon>
        <taxon>Heteroptera</taxon>
        <taxon>Panheteroptera</taxon>
        <taxon>Cimicomorpha</taxon>
        <taxon>Miridae</taxon>
        <taxon>Mirini</taxon>
        <taxon>Lygus</taxon>
    </lineage>
</organism>
<gene>
    <name evidence="3" type="ORF">g.73860</name>
</gene>
<dbReference type="InterPro" id="IPR013087">
    <property type="entry name" value="Znf_C2H2_type"/>
</dbReference>
<dbReference type="PROSITE" id="PS00028">
    <property type="entry name" value="ZINC_FINGER_C2H2_1"/>
    <property type="match status" value="1"/>
</dbReference>
<feature type="domain" description="C2H2-type" evidence="2">
    <location>
        <begin position="713"/>
        <end position="734"/>
    </location>
</feature>
<dbReference type="PANTHER" id="PTHR46954:SF1">
    <property type="entry name" value="C2H2-TYPE DOMAIN-CONTAINING PROTEIN"/>
    <property type="match status" value="1"/>
</dbReference>
<reference evidence="3" key="1">
    <citation type="journal article" date="2016" name="Gigascience">
        <title>De novo construction of an expanded transcriptome assembly for the western tarnished plant bug, Lygus hesperus.</title>
        <authorList>
            <person name="Tassone E.E."/>
            <person name="Geib S.M."/>
            <person name="Hall B."/>
            <person name="Fabrick J.A."/>
            <person name="Brent C.S."/>
            <person name="Hull J.J."/>
        </authorList>
    </citation>
    <scope>NUCLEOTIDE SEQUENCE</scope>
</reference>
<accession>A0A146LL68</accession>
<sequence length="814" mass="91564">MAYVNHHLELFLAYKKAHPELKPQQAQVNTNIIWKDAKKEFKRRKPDFVRYIRGIIDQLTKETENREAGVVGYTPQLPYIPSIPQGTVRPQPPSCSYATAAAPSYQPAFHTEEPSKAVKRECPAALSDEDYDSDSARRRYSTPAQDAIRNHIALLESELNSATLTRNSGLGGPEIDTKIDHLFRIIEEERRKLLKAEENAKRQKTHRVKMKTTFSQLLTFQQQTATNTELALMDDWKGGTVRPKILEVSEPTEIVRVIVEIARFGGFVDARKCQEIIKRCQTSEDVDQELHKSGLRLQKCSNFLRLLPVGFSPEQGLRYETTVPVRLCHAQTGKEHVDHKFCSATLNSLECLASILGSKQVAMVNQDSRARVPLAISAAGKQAPILLRMEYHDAPEQEFVAPSRHKLHLNVFAGITVQDELMGVPEAVGFSGPTYISIRPSRHQTSSFAAFSAMDLERLMWLPSFQDMMRADGKLKPVLMLTVYGGPDESPRYPKTIRQAVHMFKKYDIDAFYMSVAAPGKSISNKVERRLAPLSRELFGVVLPHDPFGSHLNDSGAIVDHEMETRNFEYAANVLCETWSRFVIDGHPVVVEYVAHKGEDLNFENSIWYTNHVRESQYFLQIVKCGDISCCAPMRSNLKNVLPTGFFPGPYPLKRSPAGLVIPSPAEITGDDDFPPLTVRQVVNLRPASPGNALPPYDQYCPSVRSQILGRTCHLCGVYFASKKNAYLHIQVVHKALGAQFLKIRPRMILAHRKKEILCLLEDPTTGGQDAEWLDEEDVDLVGLSIPEPPSSNVIPIIGEKLSDWVQFPWLPDV</sequence>
<evidence type="ECO:0000256" key="1">
    <source>
        <dbReference type="SAM" id="Coils"/>
    </source>
</evidence>
<keyword evidence="1" id="KW-0175">Coiled coil</keyword>
<protein>
    <recommendedName>
        <fullName evidence="2">C2H2-type domain-containing protein</fullName>
    </recommendedName>
</protein>
<evidence type="ECO:0000313" key="3">
    <source>
        <dbReference type="EMBL" id="JAQ07995.1"/>
    </source>
</evidence>
<dbReference type="AlphaFoldDB" id="A0A146LL68"/>
<dbReference type="PANTHER" id="PTHR46954">
    <property type="entry name" value="C2H2-TYPE DOMAIN-CONTAINING PROTEIN"/>
    <property type="match status" value="1"/>
</dbReference>
<feature type="coiled-coil region" evidence="1">
    <location>
        <begin position="179"/>
        <end position="206"/>
    </location>
</feature>
<evidence type="ECO:0000259" key="2">
    <source>
        <dbReference type="PROSITE" id="PS00028"/>
    </source>
</evidence>
<proteinExistence type="predicted"/>
<name>A0A146LL68_LYGHE</name>
<dbReference type="EMBL" id="GDHC01010634">
    <property type="protein sequence ID" value="JAQ07995.1"/>
    <property type="molecule type" value="Transcribed_RNA"/>
</dbReference>